<reference evidence="1" key="1">
    <citation type="submission" date="2021-01" db="EMBL/GenBank/DDBJ databases">
        <authorList>
            <consortium name="Genoscope - CEA"/>
            <person name="William W."/>
        </authorList>
    </citation>
    <scope>NUCLEOTIDE SEQUENCE</scope>
</reference>
<dbReference type="AlphaFoldDB" id="A0A8S1UV85"/>
<sequence length="53" mass="6333">MQALSKQPLHLLFGFHRPQHKNVISIIDLVIKELQQSKTEYLTIYYQFGILYQ</sequence>
<dbReference type="Proteomes" id="UP000689195">
    <property type="component" value="Unassembled WGS sequence"/>
</dbReference>
<comment type="caution">
    <text evidence="1">The sequence shown here is derived from an EMBL/GenBank/DDBJ whole genome shotgun (WGS) entry which is preliminary data.</text>
</comment>
<keyword evidence="2" id="KW-1185">Reference proteome</keyword>
<evidence type="ECO:0000313" key="2">
    <source>
        <dbReference type="Proteomes" id="UP000689195"/>
    </source>
</evidence>
<gene>
    <name evidence="1" type="ORF">PPENT_87.1.T0480216</name>
</gene>
<organism evidence="1 2">
    <name type="scientific">Paramecium pentaurelia</name>
    <dbReference type="NCBI Taxonomy" id="43138"/>
    <lineage>
        <taxon>Eukaryota</taxon>
        <taxon>Sar</taxon>
        <taxon>Alveolata</taxon>
        <taxon>Ciliophora</taxon>
        <taxon>Intramacronucleata</taxon>
        <taxon>Oligohymenophorea</taxon>
        <taxon>Peniculida</taxon>
        <taxon>Parameciidae</taxon>
        <taxon>Paramecium</taxon>
    </lineage>
</organism>
<name>A0A8S1UV85_9CILI</name>
<protein>
    <submittedName>
        <fullName evidence="1">Uncharacterized protein</fullName>
    </submittedName>
</protein>
<evidence type="ECO:0000313" key="1">
    <source>
        <dbReference type="EMBL" id="CAD8168157.1"/>
    </source>
</evidence>
<accession>A0A8S1UV85</accession>
<dbReference type="EMBL" id="CAJJDO010000048">
    <property type="protein sequence ID" value="CAD8168157.1"/>
    <property type="molecule type" value="Genomic_DNA"/>
</dbReference>
<proteinExistence type="predicted"/>